<gene>
    <name evidence="2" type="ORF">B0A54_14210</name>
</gene>
<dbReference type="STRING" id="329885.A0A4U0UEH7"/>
<feature type="compositionally biased region" description="Basic and acidic residues" evidence="1">
    <location>
        <begin position="185"/>
        <end position="194"/>
    </location>
</feature>
<accession>A0A4U0UEH7</accession>
<dbReference type="OrthoDB" id="3635128at2759"/>
<protein>
    <submittedName>
        <fullName evidence="2">Uncharacterized protein</fullName>
    </submittedName>
</protein>
<reference evidence="2 3" key="1">
    <citation type="submission" date="2017-03" db="EMBL/GenBank/DDBJ databases">
        <title>Genomes of endolithic fungi from Antarctica.</title>
        <authorList>
            <person name="Coleine C."/>
            <person name="Masonjones S."/>
            <person name="Stajich J.E."/>
        </authorList>
    </citation>
    <scope>NUCLEOTIDE SEQUENCE [LARGE SCALE GENOMIC DNA]</scope>
    <source>
        <strain evidence="2 3">CCFEE 5311</strain>
    </source>
</reference>
<feature type="region of interest" description="Disordered" evidence="1">
    <location>
        <begin position="74"/>
        <end position="115"/>
    </location>
</feature>
<feature type="region of interest" description="Disordered" evidence="1">
    <location>
        <begin position="160"/>
        <end position="288"/>
    </location>
</feature>
<evidence type="ECO:0000256" key="1">
    <source>
        <dbReference type="SAM" id="MobiDB-lite"/>
    </source>
</evidence>
<sequence length="388" mass="42981">MSSGHSSNAENSDAATTKRTSKREHSRAEKLSHQAEIESRTNAGESCKQIADALQANGHQISDKTVARWRVQWGHRKRAPRTTKGQPLRAPRINTRRDVARDGSRRSEQDVTKERITQLTRDGKTAEEINEILQAQGVVMKRGVSTVWRLQTYWKLIPFDSQRSNGTGPYSKWRTQPCRQKPRKERVPKGDRPPRAKKAKAPKEAAAEPDGTVLHYPTNCAFGPQKRTHRAPQADDDPETRLGAAADPMHIDSDSGPEPGFYDGLDEHDPELSGEHHVSSQRSPRAHAPHYWDRQTSSYPGTRMLPQPTQQSAAVTTSADIMSAELLVDLVNSALVAATDLKDLVLAVQMRRPARNSLGALPPSAQDIMSAKKRVREAASMVVDLAMG</sequence>
<evidence type="ECO:0000313" key="2">
    <source>
        <dbReference type="EMBL" id="TKA33824.1"/>
    </source>
</evidence>
<proteinExistence type="predicted"/>
<dbReference type="AlphaFoldDB" id="A0A4U0UEH7"/>
<feature type="compositionally biased region" description="Polar residues" evidence="1">
    <location>
        <begin position="1"/>
        <end position="18"/>
    </location>
</feature>
<evidence type="ECO:0000313" key="3">
    <source>
        <dbReference type="Proteomes" id="UP000310066"/>
    </source>
</evidence>
<feature type="compositionally biased region" description="Basic and acidic residues" evidence="1">
    <location>
        <begin position="265"/>
        <end position="278"/>
    </location>
</feature>
<organism evidence="2 3">
    <name type="scientific">Friedmanniomyces endolithicus</name>
    <dbReference type="NCBI Taxonomy" id="329885"/>
    <lineage>
        <taxon>Eukaryota</taxon>
        <taxon>Fungi</taxon>
        <taxon>Dikarya</taxon>
        <taxon>Ascomycota</taxon>
        <taxon>Pezizomycotina</taxon>
        <taxon>Dothideomycetes</taxon>
        <taxon>Dothideomycetidae</taxon>
        <taxon>Mycosphaerellales</taxon>
        <taxon>Teratosphaeriaceae</taxon>
        <taxon>Friedmanniomyces</taxon>
    </lineage>
</organism>
<feature type="compositionally biased region" description="Basic and acidic residues" evidence="1">
    <location>
        <begin position="26"/>
        <end position="39"/>
    </location>
</feature>
<dbReference type="Proteomes" id="UP000310066">
    <property type="component" value="Unassembled WGS sequence"/>
</dbReference>
<comment type="caution">
    <text evidence="2">The sequence shown here is derived from an EMBL/GenBank/DDBJ whole genome shotgun (WGS) entry which is preliminary data.</text>
</comment>
<feature type="compositionally biased region" description="Basic and acidic residues" evidence="1">
    <location>
        <begin position="95"/>
        <end position="115"/>
    </location>
</feature>
<feature type="compositionally biased region" description="Polar residues" evidence="1">
    <location>
        <begin position="161"/>
        <end position="178"/>
    </location>
</feature>
<dbReference type="EMBL" id="NAJP01000084">
    <property type="protein sequence ID" value="TKA33824.1"/>
    <property type="molecule type" value="Genomic_DNA"/>
</dbReference>
<feature type="region of interest" description="Disordered" evidence="1">
    <location>
        <begin position="1"/>
        <end position="44"/>
    </location>
</feature>
<name>A0A4U0UEH7_9PEZI</name>